<dbReference type="GO" id="GO:0000398">
    <property type="term" value="P:mRNA splicing, via spliceosome"/>
    <property type="evidence" value="ECO:0007669"/>
    <property type="project" value="InterPro"/>
</dbReference>
<name>A0A9D4CG17_DREPO</name>
<dbReference type="PANTHER" id="PTHR43979:SF1">
    <property type="entry name" value="PRE-MRNA-PROCESSING FACTOR 17"/>
    <property type="match status" value="1"/>
</dbReference>
<dbReference type="InterPro" id="IPR032847">
    <property type="entry name" value="PRPF17"/>
</dbReference>
<evidence type="ECO:0000313" key="1">
    <source>
        <dbReference type="EMBL" id="KAH3724247.1"/>
    </source>
</evidence>
<reference evidence="1" key="1">
    <citation type="journal article" date="2019" name="bioRxiv">
        <title>The Genome of the Zebra Mussel, Dreissena polymorpha: A Resource for Invasive Species Research.</title>
        <authorList>
            <person name="McCartney M.A."/>
            <person name="Auch B."/>
            <person name="Kono T."/>
            <person name="Mallez S."/>
            <person name="Zhang Y."/>
            <person name="Obille A."/>
            <person name="Becker A."/>
            <person name="Abrahante J.E."/>
            <person name="Garbe J."/>
            <person name="Badalamenti J.P."/>
            <person name="Herman A."/>
            <person name="Mangelson H."/>
            <person name="Liachko I."/>
            <person name="Sullivan S."/>
            <person name="Sone E.D."/>
            <person name="Koren S."/>
            <person name="Silverstein K.A.T."/>
            <person name="Beckman K.B."/>
            <person name="Gohl D.M."/>
        </authorList>
    </citation>
    <scope>NUCLEOTIDE SEQUENCE</scope>
    <source>
        <strain evidence="1">Duluth1</strain>
        <tissue evidence="1">Whole animal</tissue>
    </source>
</reference>
<organism evidence="1 2">
    <name type="scientific">Dreissena polymorpha</name>
    <name type="common">Zebra mussel</name>
    <name type="synonym">Mytilus polymorpha</name>
    <dbReference type="NCBI Taxonomy" id="45954"/>
    <lineage>
        <taxon>Eukaryota</taxon>
        <taxon>Metazoa</taxon>
        <taxon>Spiralia</taxon>
        <taxon>Lophotrochozoa</taxon>
        <taxon>Mollusca</taxon>
        <taxon>Bivalvia</taxon>
        <taxon>Autobranchia</taxon>
        <taxon>Heteroconchia</taxon>
        <taxon>Euheterodonta</taxon>
        <taxon>Imparidentia</taxon>
        <taxon>Neoheterodontei</taxon>
        <taxon>Myida</taxon>
        <taxon>Dreissenoidea</taxon>
        <taxon>Dreissenidae</taxon>
        <taxon>Dreissena</taxon>
    </lineage>
</organism>
<dbReference type="PANTHER" id="PTHR43979">
    <property type="entry name" value="PRE-MRNA-PROCESSING FACTOR 17"/>
    <property type="match status" value="1"/>
</dbReference>
<sequence length="85" mass="9630">MNFERASVEQPVVSNRLRKLPCTLSTKRGRVGNGQFLTVHFVSGECKGRFTSKKVAYCVKYHPEEDKQHLFVAGTSDKKIICVRS</sequence>
<comment type="caution">
    <text evidence="1">The sequence shown here is derived from an EMBL/GenBank/DDBJ whole genome shotgun (WGS) entry which is preliminary data.</text>
</comment>
<dbReference type="EMBL" id="JAIWYP010000012">
    <property type="protein sequence ID" value="KAH3724247.1"/>
    <property type="molecule type" value="Genomic_DNA"/>
</dbReference>
<gene>
    <name evidence="1" type="ORF">DPMN_050062</name>
</gene>
<proteinExistence type="predicted"/>
<dbReference type="GO" id="GO:0071013">
    <property type="term" value="C:catalytic step 2 spliceosome"/>
    <property type="evidence" value="ECO:0007669"/>
    <property type="project" value="InterPro"/>
</dbReference>
<dbReference type="AlphaFoldDB" id="A0A9D4CG17"/>
<keyword evidence="2" id="KW-1185">Reference proteome</keyword>
<dbReference type="Proteomes" id="UP000828390">
    <property type="component" value="Unassembled WGS sequence"/>
</dbReference>
<dbReference type="GO" id="GO:0003729">
    <property type="term" value="F:mRNA binding"/>
    <property type="evidence" value="ECO:0007669"/>
    <property type="project" value="TreeGrafter"/>
</dbReference>
<evidence type="ECO:0000313" key="2">
    <source>
        <dbReference type="Proteomes" id="UP000828390"/>
    </source>
</evidence>
<accession>A0A9D4CG17</accession>
<protein>
    <submittedName>
        <fullName evidence="1">Uncharacterized protein</fullName>
    </submittedName>
</protein>
<reference evidence="1" key="2">
    <citation type="submission" date="2020-11" db="EMBL/GenBank/DDBJ databases">
        <authorList>
            <person name="McCartney M.A."/>
            <person name="Auch B."/>
            <person name="Kono T."/>
            <person name="Mallez S."/>
            <person name="Becker A."/>
            <person name="Gohl D.M."/>
            <person name="Silverstein K.A.T."/>
            <person name="Koren S."/>
            <person name="Bechman K.B."/>
            <person name="Herman A."/>
            <person name="Abrahante J.E."/>
            <person name="Garbe J."/>
        </authorList>
    </citation>
    <scope>NUCLEOTIDE SEQUENCE</scope>
    <source>
        <strain evidence="1">Duluth1</strain>
        <tissue evidence="1">Whole animal</tissue>
    </source>
</reference>